<proteinExistence type="predicted"/>
<feature type="region of interest" description="Disordered" evidence="1">
    <location>
        <begin position="42"/>
        <end position="67"/>
    </location>
</feature>
<dbReference type="Proteomes" id="UP000250235">
    <property type="component" value="Unassembled WGS sequence"/>
</dbReference>
<keyword evidence="3" id="KW-1185">Reference proteome</keyword>
<reference evidence="2 3" key="1">
    <citation type="journal article" date="2015" name="Proc. Natl. Acad. Sci. U.S.A.">
        <title>The resurrection genome of Boea hygrometrica: A blueprint for survival of dehydration.</title>
        <authorList>
            <person name="Xiao L."/>
            <person name="Yang G."/>
            <person name="Zhang L."/>
            <person name="Yang X."/>
            <person name="Zhao S."/>
            <person name="Ji Z."/>
            <person name="Zhou Q."/>
            <person name="Hu M."/>
            <person name="Wang Y."/>
            <person name="Chen M."/>
            <person name="Xu Y."/>
            <person name="Jin H."/>
            <person name="Xiao X."/>
            <person name="Hu G."/>
            <person name="Bao F."/>
            <person name="Hu Y."/>
            <person name="Wan P."/>
            <person name="Li L."/>
            <person name="Deng X."/>
            <person name="Kuang T."/>
            <person name="Xiang C."/>
            <person name="Zhu J.K."/>
            <person name="Oliver M.J."/>
            <person name="He Y."/>
        </authorList>
    </citation>
    <scope>NUCLEOTIDE SEQUENCE [LARGE SCALE GENOMIC DNA]</scope>
    <source>
        <strain evidence="3">cv. XS01</strain>
    </source>
</reference>
<dbReference type="EMBL" id="KV005696">
    <property type="protein sequence ID" value="KZV33697.1"/>
    <property type="molecule type" value="Genomic_DNA"/>
</dbReference>
<accession>A0A2Z7BI10</accession>
<evidence type="ECO:0000313" key="2">
    <source>
        <dbReference type="EMBL" id="KZV33697.1"/>
    </source>
</evidence>
<gene>
    <name evidence="2" type="ORF">F511_31049</name>
</gene>
<evidence type="ECO:0000313" key="3">
    <source>
        <dbReference type="Proteomes" id="UP000250235"/>
    </source>
</evidence>
<sequence>MKVLSATSRPIQRSSGRQYSTRSSSHLVYNFSNIDDDPVDLISSSPASGDGGDGDDGDNGITLPDSPVVNEDVPVGAHFIQEQDAGLASGTDPPRIPVVVFFSHVGISLGLLGCHPMFCFVSLTIYLISSIVLPLRISPHAVQGSNGLRAWIYVDLSFSDAGTSTSSQLVRCIPSMESISFAKAVVHNFLKLGLHQLGESQRLAMISAISILRASPKFISEYPLLDSVATIFSDSDMAQALSM</sequence>
<evidence type="ECO:0000256" key="1">
    <source>
        <dbReference type="SAM" id="MobiDB-lite"/>
    </source>
</evidence>
<protein>
    <submittedName>
        <fullName evidence="2">Pentatricopeptide repeat-containing protein</fullName>
    </submittedName>
</protein>
<name>A0A2Z7BI10_9LAMI</name>
<organism evidence="2 3">
    <name type="scientific">Dorcoceras hygrometricum</name>
    <dbReference type="NCBI Taxonomy" id="472368"/>
    <lineage>
        <taxon>Eukaryota</taxon>
        <taxon>Viridiplantae</taxon>
        <taxon>Streptophyta</taxon>
        <taxon>Embryophyta</taxon>
        <taxon>Tracheophyta</taxon>
        <taxon>Spermatophyta</taxon>
        <taxon>Magnoliopsida</taxon>
        <taxon>eudicotyledons</taxon>
        <taxon>Gunneridae</taxon>
        <taxon>Pentapetalae</taxon>
        <taxon>asterids</taxon>
        <taxon>lamiids</taxon>
        <taxon>Lamiales</taxon>
        <taxon>Gesneriaceae</taxon>
        <taxon>Didymocarpoideae</taxon>
        <taxon>Trichosporeae</taxon>
        <taxon>Loxocarpinae</taxon>
        <taxon>Dorcoceras</taxon>
    </lineage>
</organism>
<dbReference type="AlphaFoldDB" id="A0A2Z7BI10"/>